<feature type="region of interest" description="Disordered" evidence="1">
    <location>
        <begin position="429"/>
        <end position="463"/>
    </location>
</feature>
<organism evidence="3 4">
    <name type="scientific">Phlebiopsis gigantea (strain 11061_1 CR5-6)</name>
    <name type="common">White-rot fungus</name>
    <name type="synonym">Peniophora gigantea</name>
    <dbReference type="NCBI Taxonomy" id="745531"/>
    <lineage>
        <taxon>Eukaryota</taxon>
        <taxon>Fungi</taxon>
        <taxon>Dikarya</taxon>
        <taxon>Basidiomycota</taxon>
        <taxon>Agaricomycotina</taxon>
        <taxon>Agaricomycetes</taxon>
        <taxon>Polyporales</taxon>
        <taxon>Phanerochaetaceae</taxon>
        <taxon>Phlebiopsis</taxon>
    </lineage>
</organism>
<evidence type="ECO:0000313" key="3">
    <source>
        <dbReference type="EMBL" id="KIP12273.1"/>
    </source>
</evidence>
<sequence>MFPTPRLDTPPPVSRFRRPWSPEPFDPNPPRSVEGSAPYTTHGFQPRREPTDVSVEALDLAEFTRSLARTSNNGGAPVFQPAFEAYASYPPSPQSLRPLAGYDSLASPPVLSPSSSTSHSSRSSAPLRPHRRPFSLPPPVSSPLQRYNALATPPPLSLSSRSNHPALYDNDPLLTPPDFEQEIDISQFPKFARHWYKNPRTEYFDSRPPYTSPEPDPFDPAYEHASFPTLPPYQSAHASSHASRSARDLVPWGPEPADDTPVTAEMKAERMRILEREFGGKNDKEEVGEEHRVGSVDAKGRLITEGPKKRTAVRCVEVLLALLAAGSGIYSAAFIKTSSPPPPAGRPQAYALYVISVVTFLITTWLFLIQPTCCARRPHKASGPFTEGPGGMMVLPVPGMPGGKKAKTGKKGKNAGENVQVNLIVDPGLFGGRREDEHSEDDGDTESDYTIPGSFGSRSRGRHRRRGRRRGVFAGLALEAEWKEARKRLKWNTAADAVMFLVWGALFVYILLGKRCPSGSFDGWCDAYNLATASSCILSFAFGLSIFFDVKDLHASKASPRTRT</sequence>
<evidence type="ECO:0000313" key="4">
    <source>
        <dbReference type="Proteomes" id="UP000053257"/>
    </source>
</evidence>
<keyword evidence="4" id="KW-1185">Reference proteome</keyword>
<feature type="transmembrane region" description="Helical" evidence="2">
    <location>
        <begin position="311"/>
        <end position="330"/>
    </location>
</feature>
<keyword evidence="2" id="KW-1133">Transmembrane helix</keyword>
<reference evidence="3 4" key="1">
    <citation type="journal article" date="2014" name="PLoS Genet.">
        <title>Analysis of the Phlebiopsis gigantea genome, transcriptome and secretome provides insight into its pioneer colonization strategies of wood.</title>
        <authorList>
            <person name="Hori C."/>
            <person name="Ishida T."/>
            <person name="Igarashi K."/>
            <person name="Samejima M."/>
            <person name="Suzuki H."/>
            <person name="Master E."/>
            <person name="Ferreira P."/>
            <person name="Ruiz-Duenas F.J."/>
            <person name="Held B."/>
            <person name="Canessa P."/>
            <person name="Larrondo L.F."/>
            <person name="Schmoll M."/>
            <person name="Druzhinina I.S."/>
            <person name="Kubicek C.P."/>
            <person name="Gaskell J.A."/>
            <person name="Kersten P."/>
            <person name="St John F."/>
            <person name="Glasner J."/>
            <person name="Sabat G."/>
            <person name="Splinter BonDurant S."/>
            <person name="Syed K."/>
            <person name="Yadav J."/>
            <person name="Mgbeahuruike A.C."/>
            <person name="Kovalchuk A."/>
            <person name="Asiegbu F.O."/>
            <person name="Lackner G."/>
            <person name="Hoffmeister D."/>
            <person name="Rencoret J."/>
            <person name="Gutierrez A."/>
            <person name="Sun H."/>
            <person name="Lindquist E."/>
            <person name="Barry K."/>
            <person name="Riley R."/>
            <person name="Grigoriev I.V."/>
            <person name="Henrissat B."/>
            <person name="Kues U."/>
            <person name="Berka R.M."/>
            <person name="Martinez A.T."/>
            <person name="Covert S.F."/>
            <person name="Blanchette R.A."/>
            <person name="Cullen D."/>
        </authorList>
    </citation>
    <scope>NUCLEOTIDE SEQUENCE [LARGE SCALE GENOMIC DNA]</scope>
    <source>
        <strain evidence="3 4">11061_1 CR5-6</strain>
    </source>
</reference>
<name>A0A0C3PWB7_PHLG1</name>
<feature type="region of interest" description="Disordered" evidence="1">
    <location>
        <begin position="203"/>
        <end position="264"/>
    </location>
</feature>
<dbReference type="HOGENOM" id="CLU_033747_0_0_1"/>
<dbReference type="OrthoDB" id="3253553at2759"/>
<feature type="transmembrane region" description="Helical" evidence="2">
    <location>
        <begin position="350"/>
        <end position="369"/>
    </location>
</feature>
<proteinExistence type="predicted"/>
<evidence type="ECO:0000256" key="1">
    <source>
        <dbReference type="SAM" id="MobiDB-lite"/>
    </source>
</evidence>
<feature type="compositionally biased region" description="Pro residues" evidence="1">
    <location>
        <begin position="21"/>
        <end position="30"/>
    </location>
</feature>
<feature type="compositionally biased region" description="Low complexity" evidence="1">
    <location>
        <begin position="107"/>
        <end position="127"/>
    </location>
</feature>
<feature type="region of interest" description="Disordered" evidence="1">
    <location>
        <begin position="1"/>
        <end position="52"/>
    </location>
</feature>
<accession>A0A0C3PWB7</accession>
<feature type="region of interest" description="Disordered" evidence="1">
    <location>
        <begin position="107"/>
        <end position="168"/>
    </location>
</feature>
<dbReference type="EMBL" id="KN840440">
    <property type="protein sequence ID" value="KIP12273.1"/>
    <property type="molecule type" value="Genomic_DNA"/>
</dbReference>
<feature type="transmembrane region" description="Helical" evidence="2">
    <location>
        <begin position="493"/>
        <end position="512"/>
    </location>
</feature>
<dbReference type="AlphaFoldDB" id="A0A0C3PWB7"/>
<feature type="transmembrane region" description="Helical" evidence="2">
    <location>
        <begin position="527"/>
        <end position="548"/>
    </location>
</feature>
<protein>
    <submittedName>
        <fullName evidence="3">Uncharacterized protein</fullName>
    </submittedName>
</protein>
<feature type="compositionally biased region" description="Acidic residues" evidence="1">
    <location>
        <begin position="438"/>
        <end position="447"/>
    </location>
</feature>
<dbReference type="Proteomes" id="UP000053257">
    <property type="component" value="Unassembled WGS sequence"/>
</dbReference>
<keyword evidence="2" id="KW-0812">Transmembrane</keyword>
<gene>
    <name evidence="3" type="ORF">PHLGIDRAFT_32902</name>
</gene>
<keyword evidence="2" id="KW-0472">Membrane</keyword>
<dbReference type="STRING" id="745531.A0A0C3PWB7"/>
<evidence type="ECO:0000256" key="2">
    <source>
        <dbReference type="SAM" id="Phobius"/>
    </source>
</evidence>